<evidence type="ECO:0000256" key="2">
    <source>
        <dbReference type="ARBA" id="ARBA00022475"/>
    </source>
</evidence>
<dbReference type="STRING" id="365046.Rta_24450"/>
<keyword evidence="2" id="KW-1003">Cell membrane</keyword>
<organism evidence="14 15">
    <name type="scientific">Ramlibacter tataouinensis (strain ATCC BAA-407 / DSM 14655 / LMG 21543 / TTB310)</name>
    <dbReference type="NCBI Taxonomy" id="365046"/>
    <lineage>
        <taxon>Bacteria</taxon>
        <taxon>Pseudomonadati</taxon>
        <taxon>Pseudomonadota</taxon>
        <taxon>Betaproteobacteria</taxon>
        <taxon>Burkholderiales</taxon>
        <taxon>Comamonadaceae</taxon>
        <taxon>Ramlibacter</taxon>
    </lineage>
</organism>
<evidence type="ECO:0000256" key="6">
    <source>
        <dbReference type="ARBA" id="ARBA00023136"/>
    </source>
</evidence>
<dbReference type="PANTHER" id="PTHR47529">
    <property type="entry name" value="PEPTIDYL-PROLYL CIS-TRANS ISOMERASE D"/>
    <property type="match status" value="1"/>
</dbReference>
<dbReference type="KEGG" id="rta:Rta_24450"/>
<name>F5Y1V9_RAMTT</name>
<dbReference type="HOGENOM" id="CLU_023843_1_2_4"/>
<keyword evidence="15" id="KW-1185">Reference proteome</keyword>
<evidence type="ECO:0000256" key="12">
    <source>
        <dbReference type="SAM" id="Phobius"/>
    </source>
</evidence>
<gene>
    <name evidence="14" type="ordered locus">Rta_24450</name>
</gene>
<keyword evidence="11" id="KW-0413">Isomerase</keyword>
<keyword evidence="6 12" id="KW-0472">Membrane</keyword>
<dbReference type="InterPro" id="IPR052029">
    <property type="entry name" value="PpiD_chaperone"/>
</dbReference>
<dbReference type="Gene3D" id="1.10.4030.10">
    <property type="entry name" value="Porin chaperone SurA, peptide-binding domain"/>
    <property type="match status" value="1"/>
</dbReference>
<dbReference type="SUPFAM" id="SSF109998">
    <property type="entry name" value="Triger factor/SurA peptide-binding domain-like"/>
    <property type="match status" value="1"/>
</dbReference>
<keyword evidence="4 12" id="KW-0812">Transmembrane</keyword>
<reference evidence="15" key="1">
    <citation type="submission" date="2006-01" db="EMBL/GenBank/DDBJ databases">
        <title>Genome of the cyst-dividing bacterium Ramlibacter tataouinensis.</title>
        <authorList>
            <person name="Barakat M."/>
            <person name="Ortet P."/>
            <person name="De Luca G."/>
            <person name="Jourlin-Castelli C."/>
            <person name="Ansaldi M."/>
            <person name="Py B."/>
            <person name="Fichant G."/>
            <person name="Coutinho P."/>
            <person name="Voulhoux R."/>
            <person name="Bastien O."/>
            <person name="Roy S."/>
            <person name="Marechal E."/>
            <person name="Henrissat B."/>
            <person name="Quentin Y."/>
            <person name="Noirot P."/>
            <person name="Filloux A."/>
            <person name="Mejean V."/>
            <person name="DuBow M."/>
            <person name="Barras F."/>
            <person name="Heulin T."/>
        </authorList>
    </citation>
    <scope>NUCLEOTIDE SEQUENCE [LARGE SCALE GENOMIC DNA]</scope>
    <source>
        <strain evidence="15">ATCC BAA-407 / DSM 14655 / LMG 21543 / TTB310</strain>
    </source>
</reference>
<evidence type="ECO:0000256" key="3">
    <source>
        <dbReference type="ARBA" id="ARBA00022519"/>
    </source>
</evidence>
<feature type="transmembrane region" description="Helical" evidence="12">
    <location>
        <begin position="27"/>
        <end position="45"/>
    </location>
</feature>
<accession>F5Y1V9</accession>
<keyword evidence="7" id="KW-0143">Chaperone</keyword>
<evidence type="ECO:0000313" key="14">
    <source>
        <dbReference type="EMBL" id="AEG93543.1"/>
    </source>
</evidence>
<comment type="similarity">
    <text evidence="8">Belongs to the PpiD chaperone family.</text>
</comment>
<feature type="domain" description="PpiC" evidence="13">
    <location>
        <begin position="284"/>
        <end position="387"/>
    </location>
</feature>
<dbReference type="eggNOG" id="COG0760">
    <property type="taxonomic scope" value="Bacteria"/>
</dbReference>
<dbReference type="EMBL" id="CP000245">
    <property type="protein sequence ID" value="AEG93543.1"/>
    <property type="molecule type" value="Genomic_DNA"/>
</dbReference>
<keyword evidence="11" id="KW-0697">Rotamase</keyword>
<dbReference type="AlphaFoldDB" id="F5Y1V9"/>
<evidence type="ECO:0000256" key="11">
    <source>
        <dbReference type="PROSITE-ProRule" id="PRU00278"/>
    </source>
</evidence>
<sequence length="658" mass="72762">MFAFRASEAGFSRESSMFEFVRKHTKIMMGLMFLLIIPSFVLFGLEGYTNMRDRGEAVARVDGRDITRAEWDAAHRNQVDQLRQSMPTLDPKLLDSPEARYGTLERLVRERVLAAAAEKASLGTSDQRLARELQSHPVIASLRGPDGKLDMQRYRELVGRQGMTPEMFENQIRSQLSVQQVLAGVSDSSFVTPAHAGVALGAFLERREVQVARFDAAAYAGKVTPTDAELEAFYKANPQLFQAPEQANIEYVVLDLESVRKGIKPNEADLKTYYEQNQARQAAQEQRRASHILVAAPQNAPPAEREKARARAEEILAQVRKSPGSFAELARKNSQDPGSAARGGDLDFFTRGAMTKPFEEAAFALKKGETSGIVETEFGYHIIRLTDLKAPQQRSFEQMRPELEAEAARQQAQRKFAETADAFSNAVYEQSEGLKNVAERFGLELRTANATRTPAPGATGALANTRFLGALFAPESVEKKRNTEAVEIGPNQLAAGRVTQYMPARTQPFEEVKAQVRQRVVAQRAAELARKEGMDRLAAWKANPPSASLPPAQVVSREDAGKLPQPVVEAALRADPAALPSFMGVDLGAQGYAVVKVNKSLPRQAPPPEVAQQERQQVAQLWANAETQAYYQQLKKRFKAQIQVPQPAPRAEEAPRNE</sequence>
<evidence type="ECO:0000256" key="4">
    <source>
        <dbReference type="ARBA" id="ARBA00022692"/>
    </source>
</evidence>
<evidence type="ECO:0000256" key="9">
    <source>
        <dbReference type="ARBA" id="ARBA00040743"/>
    </source>
</evidence>
<evidence type="ECO:0000256" key="10">
    <source>
        <dbReference type="ARBA" id="ARBA00042775"/>
    </source>
</evidence>
<keyword evidence="3" id="KW-0997">Cell inner membrane</keyword>
<dbReference type="Pfam" id="PF13624">
    <property type="entry name" value="SurA_N_3"/>
    <property type="match status" value="1"/>
</dbReference>
<evidence type="ECO:0000256" key="8">
    <source>
        <dbReference type="ARBA" id="ARBA00038408"/>
    </source>
</evidence>
<dbReference type="GO" id="GO:0005886">
    <property type="term" value="C:plasma membrane"/>
    <property type="evidence" value="ECO:0007669"/>
    <property type="project" value="UniProtKB-SubCell"/>
</dbReference>
<keyword evidence="5 12" id="KW-1133">Transmembrane helix</keyword>
<dbReference type="InterPro" id="IPR046357">
    <property type="entry name" value="PPIase_dom_sf"/>
</dbReference>
<evidence type="ECO:0000259" key="13">
    <source>
        <dbReference type="PROSITE" id="PS50198"/>
    </source>
</evidence>
<dbReference type="GO" id="GO:0003755">
    <property type="term" value="F:peptidyl-prolyl cis-trans isomerase activity"/>
    <property type="evidence" value="ECO:0007669"/>
    <property type="project" value="UniProtKB-KW"/>
</dbReference>
<dbReference type="Proteomes" id="UP000008385">
    <property type="component" value="Chromosome"/>
</dbReference>
<evidence type="ECO:0000313" key="15">
    <source>
        <dbReference type="Proteomes" id="UP000008385"/>
    </source>
</evidence>
<proteinExistence type="inferred from homology"/>
<dbReference type="InterPro" id="IPR027304">
    <property type="entry name" value="Trigger_fact/SurA_dom_sf"/>
</dbReference>
<evidence type="ECO:0000256" key="7">
    <source>
        <dbReference type="ARBA" id="ARBA00023186"/>
    </source>
</evidence>
<evidence type="ECO:0000256" key="1">
    <source>
        <dbReference type="ARBA" id="ARBA00004382"/>
    </source>
</evidence>
<dbReference type="Gene3D" id="3.10.50.40">
    <property type="match status" value="1"/>
</dbReference>
<comment type="subcellular location">
    <subcellularLocation>
        <location evidence="1">Cell inner membrane</location>
        <topology evidence="1">Single-pass type II membrane protein</topology>
        <orientation evidence="1">Periplasmic side</orientation>
    </subcellularLocation>
</comment>
<dbReference type="SUPFAM" id="SSF54534">
    <property type="entry name" value="FKBP-like"/>
    <property type="match status" value="1"/>
</dbReference>
<protein>
    <recommendedName>
        <fullName evidence="9">Periplasmic chaperone PpiD</fullName>
    </recommendedName>
    <alternativeName>
        <fullName evidence="10">Periplasmic folding chaperone</fullName>
    </alternativeName>
</protein>
<dbReference type="PANTHER" id="PTHR47529:SF1">
    <property type="entry name" value="PERIPLASMIC CHAPERONE PPID"/>
    <property type="match status" value="1"/>
</dbReference>
<dbReference type="InterPro" id="IPR000297">
    <property type="entry name" value="PPIase_PpiC"/>
</dbReference>
<dbReference type="PATRIC" id="fig|365046.3.peg.2504"/>
<reference evidence="14 15" key="2">
    <citation type="journal article" date="2011" name="PLoS ONE">
        <title>The Cyst-Dividing Bacterium Ramlibacter tataouinensis TTB310 Genome Reveals a Well-Stocked Toolbox for Adaptation to a Desert Environment.</title>
        <authorList>
            <person name="De Luca G."/>
            <person name="Barakat M."/>
            <person name="Ortet P."/>
            <person name="Fochesato S."/>
            <person name="Jourlin-Castelli C."/>
            <person name="Ansaldi M."/>
            <person name="Py B."/>
            <person name="Fichant G."/>
            <person name="Coutinho P.M."/>
            <person name="Voulhoux R."/>
            <person name="Bastien O."/>
            <person name="Marechal E."/>
            <person name="Henrissat B."/>
            <person name="Quentin Y."/>
            <person name="Noirot P."/>
            <person name="Filloux A."/>
            <person name="Mejean V."/>
            <person name="Dubow M.S."/>
            <person name="Barras F."/>
            <person name="Barbe V."/>
            <person name="Weissenbach J."/>
            <person name="Mihalcescu I."/>
            <person name="Vermeglio A."/>
            <person name="Achouak W."/>
            <person name="Heulin T."/>
        </authorList>
    </citation>
    <scope>NUCLEOTIDE SEQUENCE [LARGE SCALE GENOMIC DNA]</scope>
    <source>
        <strain evidence="15">ATCC BAA-407 / DSM 14655 / LMG 21543 / TTB310</strain>
    </source>
</reference>
<evidence type="ECO:0000256" key="5">
    <source>
        <dbReference type="ARBA" id="ARBA00022989"/>
    </source>
</evidence>
<dbReference type="PROSITE" id="PS50198">
    <property type="entry name" value="PPIC_PPIASE_2"/>
    <property type="match status" value="1"/>
</dbReference>
<dbReference type="Pfam" id="PF13616">
    <property type="entry name" value="Rotamase_3"/>
    <property type="match status" value="1"/>
</dbReference>